<keyword evidence="3" id="KW-1185">Reference proteome</keyword>
<dbReference type="PANTHER" id="PTHR43482">
    <property type="entry name" value="PROTEIN AST1-RELATED"/>
    <property type="match status" value="1"/>
</dbReference>
<dbReference type="SUPFAM" id="SSF50129">
    <property type="entry name" value="GroES-like"/>
    <property type="match status" value="1"/>
</dbReference>
<name>A0A7D5VAL2_9NEIS</name>
<gene>
    <name evidence="2" type="ORF">HZU75_12575</name>
</gene>
<dbReference type="InterPro" id="IPR013154">
    <property type="entry name" value="ADH-like_N"/>
</dbReference>
<protein>
    <recommendedName>
        <fullName evidence="1">Alcohol dehydrogenase-like N-terminal domain-containing protein</fullName>
    </recommendedName>
</protein>
<dbReference type="KEGG" id="cfon:HZU75_12575"/>
<dbReference type="AlphaFoldDB" id="A0A7D5VAL2"/>
<accession>A0A7D5VAL2</accession>
<dbReference type="Gene3D" id="3.90.180.10">
    <property type="entry name" value="Medium-chain alcohol dehydrogenases, catalytic domain"/>
    <property type="match status" value="1"/>
</dbReference>
<dbReference type="InterPro" id="IPR052585">
    <property type="entry name" value="Lipid_raft_assoc_Zn_ADH"/>
</dbReference>
<organism evidence="2 3">
    <name type="scientific">Chitinibacter fontanus</name>
    <dbReference type="NCBI Taxonomy" id="1737446"/>
    <lineage>
        <taxon>Bacteria</taxon>
        <taxon>Pseudomonadati</taxon>
        <taxon>Pseudomonadota</taxon>
        <taxon>Betaproteobacteria</taxon>
        <taxon>Neisseriales</taxon>
        <taxon>Chitinibacteraceae</taxon>
        <taxon>Chitinibacter</taxon>
    </lineage>
</organism>
<dbReference type="Pfam" id="PF08240">
    <property type="entry name" value="ADH_N"/>
    <property type="match status" value="1"/>
</dbReference>
<evidence type="ECO:0000313" key="2">
    <source>
        <dbReference type="EMBL" id="QLI82291.1"/>
    </source>
</evidence>
<dbReference type="RefSeq" id="WP_180306372.1">
    <property type="nucleotide sequence ID" value="NZ_CP058952.1"/>
</dbReference>
<dbReference type="InterPro" id="IPR011032">
    <property type="entry name" value="GroES-like_sf"/>
</dbReference>
<evidence type="ECO:0000259" key="1">
    <source>
        <dbReference type="Pfam" id="PF08240"/>
    </source>
</evidence>
<feature type="domain" description="Alcohol dehydrogenase-like N-terminal" evidence="1">
    <location>
        <begin position="25"/>
        <end position="95"/>
    </location>
</feature>
<reference evidence="2 3" key="1">
    <citation type="journal article" date="2016" name="Int. J. Syst. Evol. Microbiol.">
        <title>Chitinibacter fontanus sp. nov., isolated from a spring.</title>
        <authorList>
            <person name="Sheu S.Y."/>
            <person name="Li Y.S."/>
            <person name="Young C.C."/>
            <person name="Chen W.M."/>
        </authorList>
    </citation>
    <scope>NUCLEOTIDE SEQUENCE [LARGE SCALE GENOMIC DNA]</scope>
    <source>
        <strain evidence="2 3">STM-7</strain>
    </source>
</reference>
<evidence type="ECO:0000313" key="3">
    <source>
        <dbReference type="Proteomes" id="UP000510822"/>
    </source>
</evidence>
<dbReference type="Gene3D" id="3.40.50.720">
    <property type="entry name" value="NAD(P)-binding Rossmann-like Domain"/>
    <property type="match status" value="1"/>
</dbReference>
<dbReference type="InterPro" id="IPR036291">
    <property type="entry name" value="NAD(P)-bd_dom_sf"/>
</dbReference>
<proteinExistence type="predicted"/>
<sequence length="343" mass="38728">MRSIILDTEKRKLVEIDTKKPEKKDEELIVRIVAVSSNNIDFNDLYHSKTNNFRNYLRPGWDAVGVVESKGTKTDRFEVGDFVWYAGTIYRPGCYSELQAVHHSLAGHLPMKMGPKSAAALPLTIISAYTIMSYMKNIINNKFRKQNNILILGGDSYIGHCLIQLIKNSIELDIFILATCNTSRNALWIQNLGLCQTVSKDVTDLKYITSSLLNEDIVIDLRNKENPLNERILFSNMRFNDIFLIEADHPGSEIKIIKMYRNNSGLESVVLKKITPLAYDFLKSSGITAGEILNYTSKLIDSSMFFSTISVDGGILSAANLNNLKEKDLISSKKFVFSAFDHH</sequence>
<dbReference type="SUPFAM" id="SSF51735">
    <property type="entry name" value="NAD(P)-binding Rossmann-fold domains"/>
    <property type="match status" value="1"/>
</dbReference>
<dbReference type="Proteomes" id="UP000510822">
    <property type="component" value="Chromosome"/>
</dbReference>
<dbReference type="EMBL" id="CP058952">
    <property type="protein sequence ID" value="QLI82291.1"/>
    <property type="molecule type" value="Genomic_DNA"/>
</dbReference>
<dbReference type="PANTHER" id="PTHR43482:SF1">
    <property type="entry name" value="PROTEIN AST1-RELATED"/>
    <property type="match status" value="1"/>
</dbReference>